<dbReference type="Proteomes" id="UP000054324">
    <property type="component" value="Unassembled WGS sequence"/>
</dbReference>
<dbReference type="RefSeq" id="XP_009171396.1">
    <property type="nucleotide sequence ID" value="XM_009173132.1"/>
</dbReference>
<dbReference type="CTD" id="20321754"/>
<keyword evidence="2" id="KW-1185">Reference proteome</keyword>
<organism evidence="1 2">
    <name type="scientific">Opisthorchis viverrini</name>
    <name type="common">Southeast Asian liver fluke</name>
    <dbReference type="NCBI Taxonomy" id="6198"/>
    <lineage>
        <taxon>Eukaryota</taxon>
        <taxon>Metazoa</taxon>
        <taxon>Spiralia</taxon>
        <taxon>Lophotrochozoa</taxon>
        <taxon>Platyhelminthes</taxon>
        <taxon>Trematoda</taxon>
        <taxon>Digenea</taxon>
        <taxon>Opisthorchiida</taxon>
        <taxon>Opisthorchiata</taxon>
        <taxon>Opisthorchiidae</taxon>
        <taxon>Opisthorchis</taxon>
    </lineage>
</organism>
<gene>
    <name evidence="1" type="ORF">T265_07575</name>
</gene>
<dbReference type="GeneID" id="20321754"/>
<name>A0A075AB56_OPIVI</name>
<evidence type="ECO:0000313" key="1">
    <source>
        <dbReference type="EMBL" id="KER24844.1"/>
    </source>
</evidence>
<evidence type="ECO:0000313" key="2">
    <source>
        <dbReference type="Proteomes" id="UP000054324"/>
    </source>
</evidence>
<protein>
    <submittedName>
        <fullName evidence="1">Uncharacterized protein</fullName>
    </submittedName>
</protein>
<sequence>MKAPSRSEWTYEDILNQGNNWLKHLITVDKDTSVHAKANGKQEYSPTIVKRGATVSAAEDFPIEASKGCPILTWRRHGGHNCRLYATTNDFQSQYREKQVLNQATEIVLGFHRMVHMDYMPQFIS</sequence>
<dbReference type="EMBL" id="KL596795">
    <property type="protein sequence ID" value="KER24844.1"/>
    <property type="molecule type" value="Genomic_DNA"/>
</dbReference>
<dbReference type="AlphaFoldDB" id="A0A075AB56"/>
<accession>A0A075AB56</accession>
<proteinExistence type="predicted"/>
<reference evidence="1 2" key="1">
    <citation type="submission" date="2013-11" db="EMBL/GenBank/DDBJ databases">
        <title>Opisthorchis viverrini - life in the bile duct.</title>
        <authorList>
            <person name="Young N.D."/>
            <person name="Nagarajan N."/>
            <person name="Lin S.J."/>
            <person name="Korhonen P.K."/>
            <person name="Jex A.R."/>
            <person name="Hall R.S."/>
            <person name="Safavi-Hemami H."/>
            <person name="Kaewkong W."/>
            <person name="Bertrand D."/>
            <person name="Gao S."/>
            <person name="Seet Q."/>
            <person name="Wongkham S."/>
            <person name="Teh B.T."/>
            <person name="Wongkham C."/>
            <person name="Intapan P.M."/>
            <person name="Maleewong W."/>
            <person name="Yang X."/>
            <person name="Hu M."/>
            <person name="Wang Z."/>
            <person name="Hofmann A."/>
            <person name="Sternberg P.W."/>
            <person name="Tan P."/>
            <person name="Wang J."/>
            <person name="Gasser R.B."/>
        </authorList>
    </citation>
    <scope>NUCLEOTIDE SEQUENCE [LARGE SCALE GENOMIC DNA]</scope>
</reference>
<dbReference type="KEGG" id="ovi:T265_07575"/>